<dbReference type="AlphaFoldDB" id="A0A3B0W6X5"/>
<dbReference type="Gene3D" id="3.40.190.10">
    <property type="entry name" value="Periplasmic binding protein-like II"/>
    <property type="match status" value="1"/>
</dbReference>
<reference evidence="1" key="1">
    <citation type="submission" date="2018-06" db="EMBL/GenBank/DDBJ databases">
        <authorList>
            <person name="Zhirakovskaya E."/>
        </authorList>
    </citation>
    <scope>NUCLEOTIDE SEQUENCE</scope>
</reference>
<dbReference type="EMBL" id="UOFD01000033">
    <property type="protein sequence ID" value="VAW51655.1"/>
    <property type="molecule type" value="Genomic_DNA"/>
</dbReference>
<name>A0A3B0W6X5_9ZZZZ</name>
<dbReference type="SUPFAM" id="SSF53850">
    <property type="entry name" value="Periplasmic binding protein-like II"/>
    <property type="match status" value="1"/>
</dbReference>
<sequence length="146" mass="16063">MFTKFIIISTFLMVVFSNTVMADIAIVGNPDENVGDLTAANVRKLFLGERQSFPSGLHATPINHAAGSPDRKKFFSLVLSMGESNHNRHWKRKRSTSISNSPIEVNSYDELLEEIFSTSGAIGYIDASNVDGRVKVLLIIKDYGGV</sequence>
<proteinExistence type="predicted"/>
<evidence type="ECO:0000313" key="1">
    <source>
        <dbReference type="EMBL" id="VAW51655.1"/>
    </source>
</evidence>
<protein>
    <submittedName>
        <fullName evidence="1">Uncharacterized protein</fullName>
    </submittedName>
</protein>
<organism evidence="1">
    <name type="scientific">hydrothermal vent metagenome</name>
    <dbReference type="NCBI Taxonomy" id="652676"/>
    <lineage>
        <taxon>unclassified sequences</taxon>
        <taxon>metagenomes</taxon>
        <taxon>ecological metagenomes</taxon>
    </lineage>
</organism>
<accession>A0A3B0W6X5</accession>
<gene>
    <name evidence="1" type="ORF">MNBD_GAMMA06-364</name>
</gene>